<dbReference type="AlphaFoldDB" id="F1Z7F6"/>
<dbReference type="Pfam" id="PF07715">
    <property type="entry name" value="Plug"/>
    <property type="match status" value="1"/>
</dbReference>
<dbReference type="InterPro" id="IPR037066">
    <property type="entry name" value="Plug_dom_sf"/>
</dbReference>
<dbReference type="Gene3D" id="2.40.160.20">
    <property type="match status" value="1"/>
</dbReference>
<comment type="similarity">
    <text evidence="8 9">Belongs to the TonB-dependent receptor family.</text>
</comment>
<dbReference type="GO" id="GO:0015344">
    <property type="term" value="F:siderophore uptake transmembrane transporter activity"/>
    <property type="evidence" value="ECO:0007669"/>
    <property type="project" value="TreeGrafter"/>
</dbReference>
<dbReference type="GO" id="GO:0009279">
    <property type="term" value="C:cell outer membrane"/>
    <property type="evidence" value="ECO:0007669"/>
    <property type="project" value="UniProtKB-SubCell"/>
</dbReference>
<dbReference type="InterPro" id="IPR036942">
    <property type="entry name" value="Beta-barrel_TonB_sf"/>
</dbReference>
<dbReference type="SUPFAM" id="SSF56925">
    <property type="entry name" value="OMPA-like"/>
    <property type="match status" value="1"/>
</dbReference>
<gene>
    <name evidence="14" type="ORF">Y88_1500</name>
</gene>
<dbReference type="SUPFAM" id="SSF56935">
    <property type="entry name" value="Porins"/>
    <property type="match status" value="1"/>
</dbReference>
<dbReference type="InterPro" id="IPR011250">
    <property type="entry name" value="OMP/PagP_B-barrel"/>
</dbReference>
<keyword evidence="2 8" id="KW-0813">Transport</keyword>
<proteinExistence type="inferred from homology"/>
<evidence type="ECO:0000256" key="1">
    <source>
        <dbReference type="ARBA" id="ARBA00004571"/>
    </source>
</evidence>
<comment type="caution">
    <text evidence="14">The sequence shown here is derived from an EMBL/GenBank/DDBJ whole genome shotgun (WGS) entry which is preliminary data.</text>
</comment>
<evidence type="ECO:0000256" key="6">
    <source>
        <dbReference type="ARBA" id="ARBA00023136"/>
    </source>
</evidence>
<dbReference type="STRING" id="983920.Y88_1500"/>
<dbReference type="OrthoDB" id="9760333at2"/>
<keyword evidence="15" id="KW-1185">Reference proteome</keyword>
<evidence type="ECO:0000256" key="10">
    <source>
        <dbReference type="SAM" id="MobiDB-lite"/>
    </source>
</evidence>
<comment type="subcellular location">
    <subcellularLocation>
        <location evidence="1 8">Cell outer membrane</location>
        <topology evidence="1 8">Multi-pass membrane protein</topology>
    </subcellularLocation>
</comment>
<dbReference type="Gene3D" id="2.170.130.10">
    <property type="entry name" value="TonB-dependent receptor, plug domain"/>
    <property type="match status" value="1"/>
</dbReference>
<evidence type="ECO:0000313" key="14">
    <source>
        <dbReference type="EMBL" id="EGD59468.1"/>
    </source>
</evidence>
<sequence>MIRSHHASRLALAVALVAGGSVAARAADGPTATAPTADAAVPGDGDGDGGANPIVVTGAAKKQTVSAGALGPRSLLETPFSVGTVDAEQIQRLAATTIDAAFAYDAGVRSNNSGVASGNTFSVRGIAIDRTNGYKLDGLPFPYWYQDHPIEHLQDIQILKGAGGFAYGFAAPGGVVNLVSKQPTRTFQALFDLSYRSSSILREHLDIGGPLDAEGRYAFRLNAVNEEGRLYNGAYNKDQFVSLALTGRVTDKLDWQLDGFYQRTRQDDQVNTISILTTTTTINGVTYKPVTSLTPTSGDLQPGARGTTKFNDIVSLTGRVNYEIAHDWKASVAARYAALDERFPGSLATIYDNAGDYYSTAYNMNRLFRYYVGDASVNGKVRTGPITHQIAVGASSLTVQFDYDNPTRSTVIGTGYNIYNANNVPTLSGNAAALYNNRPPVWTRYQEVHQRALYASDTLGWGPVSVLLGLRYTDYEEVNFNPNSSTSSYFHYHPVSPVYSISVAVLPTVHVYATYVEALQRGALAPASTTNANASFGPLKTTQYEAGVKAEGRWGSANLAFYRIATPSEYTDTTNTFVRNGTARYQGIEFNATLHPIRDLLLTGSVAYLDAKQISGPSNLIGQTIAGTTDFQISGLAEYSLPFLPGVKLTGGIHHSGRAYGASNIFVFHSSTVGDLGASYGFNASGHAVVVRANIQNIADTRYWVPGSVGTSLSPGAPRTFTVSAQVALQADHANDAPSDGGVIGAGASERHRGRAYLELDAGGAFPAAYQAAVLNKVTDPTAASGAIRVGQKAGWDLDGVLGYDLGRFSVEVEAGAKRYSTGAVAYTNANVAVDASGRGAGDYPDAGGRTSVLSAMFNGLINIGHRDGATRAFAGGGFGLARVSTGRWTLDRTQASNTFTSSAASMAATPTYFSADNATGFAWQALAGVRHQVAKGIDVVLKYRYFEVPSLTLRTTNGNALKGNLSSNSVQAGIAFRL</sequence>
<evidence type="ECO:0000256" key="3">
    <source>
        <dbReference type="ARBA" id="ARBA00022452"/>
    </source>
</evidence>
<keyword evidence="14" id="KW-0675">Receptor</keyword>
<dbReference type="eggNOG" id="COG4773">
    <property type="taxonomic scope" value="Bacteria"/>
</dbReference>
<organism evidence="14 15">
    <name type="scientific">Novosphingobium nitrogenifigens DSM 19370</name>
    <dbReference type="NCBI Taxonomy" id="983920"/>
    <lineage>
        <taxon>Bacteria</taxon>
        <taxon>Pseudomonadati</taxon>
        <taxon>Pseudomonadota</taxon>
        <taxon>Alphaproteobacteria</taxon>
        <taxon>Sphingomonadales</taxon>
        <taxon>Sphingomonadaceae</taxon>
        <taxon>Novosphingobium</taxon>
    </lineage>
</organism>
<reference evidence="14 15" key="1">
    <citation type="journal article" date="2012" name="J. Bacteriol.">
        <title>Draft Genome Sequence of Novosphingobium nitrogenifigens Y88T.</title>
        <authorList>
            <person name="Strabala T.J."/>
            <person name="Macdonald L."/>
            <person name="Liu V."/>
            <person name="Smit A.M."/>
        </authorList>
    </citation>
    <scope>NUCLEOTIDE SEQUENCE [LARGE SCALE GENOMIC DNA]</scope>
    <source>
        <strain evidence="14 15">DSM 19370</strain>
    </source>
</reference>
<evidence type="ECO:0000313" key="15">
    <source>
        <dbReference type="Proteomes" id="UP000004728"/>
    </source>
</evidence>
<dbReference type="PROSITE" id="PS52016">
    <property type="entry name" value="TONB_DEPENDENT_REC_3"/>
    <property type="match status" value="1"/>
</dbReference>
<dbReference type="PANTHER" id="PTHR32552">
    <property type="entry name" value="FERRICHROME IRON RECEPTOR-RELATED"/>
    <property type="match status" value="1"/>
</dbReference>
<keyword evidence="4 8" id="KW-0812">Transmembrane</keyword>
<dbReference type="CDD" id="cd01347">
    <property type="entry name" value="ligand_gated_channel"/>
    <property type="match status" value="1"/>
</dbReference>
<dbReference type="PANTHER" id="PTHR32552:SF82">
    <property type="entry name" value="FCUA PROTEIN"/>
    <property type="match status" value="1"/>
</dbReference>
<dbReference type="InParanoid" id="F1Z7F6"/>
<evidence type="ECO:0000256" key="9">
    <source>
        <dbReference type="RuleBase" id="RU003357"/>
    </source>
</evidence>
<evidence type="ECO:0000256" key="11">
    <source>
        <dbReference type="SAM" id="SignalP"/>
    </source>
</evidence>
<dbReference type="HOGENOM" id="CLU_008287_22_1_5"/>
<keyword evidence="5 9" id="KW-0798">TonB box</keyword>
<dbReference type="Proteomes" id="UP000004728">
    <property type="component" value="Unassembled WGS sequence"/>
</dbReference>
<feature type="domain" description="TonB-dependent receptor plug" evidence="13">
    <location>
        <begin position="75"/>
        <end position="175"/>
    </location>
</feature>
<feature type="region of interest" description="Disordered" evidence="10">
    <location>
        <begin position="27"/>
        <end position="50"/>
    </location>
</feature>
<keyword evidence="11" id="KW-0732">Signal</keyword>
<evidence type="ECO:0000256" key="8">
    <source>
        <dbReference type="PROSITE-ProRule" id="PRU01360"/>
    </source>
</evidence>
<evidence type="ECO:0000259" key="12">
    <source>
        <dbReference type="Pfam" id="PF00593"/>
    </source>
</evidence>
<accession>F1Z7F6</accession>
<evidence type="ECO:0000256" key="2">
    <source>
        <dbReference type="ARBA" id="ARBA00022448"/>
    </source>
</evidence>
<keyword evidence="3 8" id="KW-1134">Transmembrane beta strand</keyword>
<feature type="domain" description="TonB-dependent receptor-like beta-barrel" evidence="12">
    <location>
        <begin position="256"/>
        <end position="698"/>
    </location>
</feature>
<dbReference type="eggNOG" id="COG3637">
    <property type="taxonomic scope" value="Bacteria"/>
</dbReference>
<evidence type="ECO:0000259" key="13">
    <source>
        <dbReference type="Pfam" id="PF07715"/>
    </source>
</evidence>
<evidence type="ECO:0000256" key="4">
    <source>
        <dbReference type="ARBA" id="ARBA00022692"/>
    </source>
</evidence>
<dbReference type="Gene3D" id="2.40.170.20">
    <property type="entry name" value="TonB-dependent receptor, beta-barrel domain"/>
    <property type="match status" value="1"/>
</dbReference>
<dbReference type="Pfam" id="PF00593">
    <property type="entry name" value="TonB_dep_Rec_b-barrel"/>
    <property type="match status" value="1"/>
</dbReference>
<dbReference type="EMBL" id="AEWJ01000032">
    <property type="protein sequence ID" value="EGD59468.1"/>
    <property type="molecule type" value="Genomic_DNA"/>
</dbReference>
<dbReference type="RefSeq" id="WP_008067622.1">
    <property type="nucleotide sequence ID" value="NZ_AQWK01000015.1"/>
</dbReference>
<dbReference type="InterPro" id="IPR039426">
    <property type="entry name" value="TonB-dep_rcpt-like"/>
</dbReference>
<feature type="chain" id="PRO_5003272693" evidence="11">
    <location>
        <begin position="27"/>
        <end position="979"/>
    </location>
</feature>
<feature type="signal peptide" evidence="11">
    <location>
        <begin position="1"/>
        <end position="26"/>
    </location>
</feature>
<evidence type="ECO:0000256" key="5">
    <source>
        <dbReference type="ARBA" id="ARBA00023077"/>
    </source>
</evidence>
<protein>
    <submittedName>
        <fullName evidence="14">TonB-dependent siderophore receptor family protein 20</fullName>
    </submittedName>
</protein>
<name>F1Z7F6_9SPHN</name>
<evidence type="ECO:0000256" key="7">
    <source>
        <dbReference type="ARBA" id="ARBA00023237"/>
    </source>
</evidence>
<keyword evidence="7 8" id="KW-0998">Cell outer membrane</keyword>
<dbReference type="InterPro" id="IPR000531">
    <property type="entry name" value="Beta-barrel_TonB"/>
</dbReference>
<keyword evidence="6 8" id="KW-0472">Membrane</keyword>
<dbReference type="InterPro" id="IPR012910">
    <property type="entry name" value="Plug_dom"/>
</dbReference>
<feature type="compositionally biased region" description="Low complexity" evidence="10">
    <location>
        <begin position="27"/>
        <end position="43"/>
    </location>
</feature>